<dbReference type="Proteomes" id="UP000322225">
    <property type="component" value="Chromosome 5"/>
</dbReference>
<dbReference type="GO" id="GO:0016020">
    <property type="term" value="C:membrane"/>
    <property type="evidence" value="ECO:0007669"/>
    <property type="project" value="UniProtKB-SubCell"/>
</dbReference>
<dbReference type="InterPro" id="IPR012404">
    <property type="entry name" value="UCP036436"/>
</dbReference>
<keyword evidence="2" id="KW-0812">Transmembrane</keyword>
<reference evidence="5" key="1">
    <citation type="submission" date="2017-08" db="EMBL/GenBank/DDBJ databases">
        <authorList>
            <person name="Cuomo C."/>
            <person name="Billmyre B."/>
            <person name="Heitman J."/>
        </authorList>
    </citation>
    <scope>NUCLEOTIDE SEQUENCE</scope>
    <source>
        <strain evidence="5">CBS 12478</strain>
    </source>
</reference>
<dbReference type="OrthoDB" id="408493at2759"/>
<proteinExistence type="predicted"/>
<dbReference type="PANTHER" id="PTHR13146:SF0">
    <property type="entry name" value="SOLUTE CARRIER FAMILY 35 MEMBER F6"/>
    <property type="match status" value="1"/>
</dbReference>
<evidence type="ECO:0000313" key="6">
    <source>
        <dbReference type="Proteomes" id="UP000322225"/>
    </source>
</evidence>
<evidence type="ECO:0000256" key="1">
    <source>
        <dbReference type="ARBA" id="ARBA00004141"/>
    </source>
</evidence>
<evidence type="ECO:0000256" key="3">
    <source>
        <dbReference type="ARBA" id="ARBA00022989"/>
    </source>
</evidence>
<protein>
    <submittedName>
        <fullName evidence="5">Uncharacterized protein</fullName>
    </submittedName>
</protein>
<dbReference type="GeneID" id="43585648"/>
<dbReference type="InterPro" id="IPR037185">
    <property type="entry name" value="EmrE-like"/>
</dbReference>
<dbReference type="RefSeq" id="XP_031864433.1">
    <property type="nucleotide sequence ID" value="XM_032001543.1"/>
</dbReference>
<accession>A0A5M6CDH4</accession>
<gene>
    <name evidence="5" type="ORF">CI109_103156</name>
</gene>
<dbReference type="KEGG" id="ksn:43585648"/>
<evidence type="ECO:0000313" key="5">
    <source>
        <dbReference type="EMBL" id="WWD18702.1"/>
    </source>
</evidence>
<reference evidence="5" key="2">
    <citation type="submission" date="2024-01" db="EMBL/GenBank/DDBJ databases">
        <title>Comparative genomics of Cryptococcus and Kwoniella reveals pathogenesis evolution and contrasting modes of karyotype evolution via chromosome fusion or intercentromeric recombination.</title>
        <authorList>
            <person name="Coelho M.A."/>
            <person name="David-Palma M."/>
            <person name="Shea T."/>
            <person name="Bowers K."/>
            <person name="McGinley-Smith S."/>
            <person name="Mohammad A.W."/>
            <person name="Gnirke A."/>
            <person name="Yurkov A.M."/>
            <person name="Nowrousian M."/>
            <person name="Sun S."/>
            <person name="Cuomo C.A."/>
            <person name="Heitman J."/>
        </authorList>
    </citation>
    <scope>NUCLEOTIDE SEQUENCE</scope>
    <source>
        <strain evidence="5">CBS 12478</strain>
    </source>
</reference>
<evidence type="ECO:0000256" key="2">
    <source>
        <dbReference type="ARBA" id="ARBA00022692"/>
    </source>
</evidence>
<dbReference type="EMBL" id="CP144055">
    <property type="protein sequence ID" value="WWD18702.1"/>
    <property type="molecule type" value="Genomic_DNA"/>
</dbReference>
<evidence type="ECO:0000256" key="4">
    <source>
        <dbReference type="ARBA" id="ARBA00023136"/>
    </source>
</evidence>
<organism evidence="5 6">
    <name type="scientific">Kwoniella shandongensis</name>
    <dbReference type="NCBI Taxonomy" id="1734106"/>
    <lineage>
        <taxon>Eukaryota</taxon>
        <taxon>Fungi</taxon>
        <taxon>Dikarya</taxon>
        <taxon>Basidiomycota</taxon>
        <taxon>Agaricomycotina</taxon>
        <taxon>Tremellomycetes</taxon>
        <taxon>Tremellales</taxon>
        <taxon>Cryptococcaceae</taxon>
        <taxon>Kwoniella</taxon>
    </lineage>
</organism>
<dbReference type="PROSITE" id="PS51257">
    <property type="entry name" value="PROKAR_LIPOPROTEIN"/>
    <property type="match status" value="1"/>
</dbReference>
<keyword evidence="3" id="KW-1133">Transmembrane helix</keyword>
<comment type="subcellular location">
    <subcellularLocation>
        <location evidence="1">Membrane</location>
        <topology evidence="1">Multi-pass membrane protein</topology>
    </subcellularLocation>
</comment>
<keyword evidence="4" id="KW-0472">Membrane</keyword>
<keyword evidence="6" id="KW-1185">Reference proteome</keyword>
<sequence length="449" mass="49797">MTSKMGVTTLVVGMFLTGCANSLLTKYQDMQCVENCQPGSAKSPIAFEQPVWQTLNMFAGEFLCFIPLLWTQYRSSNKARRRSSIEPQASVFTRILNRLPLGQASTASPEGYSHVGEHVNGEDDDDEGEELIVGRGDALTGWRMLWMWFPAFFDICGTTLMNVGLILTPVSIYQMSRGALVLWVGVLSVIFLRRRLWLYQWAALVIVTMGVCLVGLSGTLVKKAIVDPVDFVVMMAERPEDDPARVIVGVLLILFAQVFTASQFVVEEKVMSRYKVEPLAAVTLEGFFGLTTTLIGMPFLHLFFRNQSPYFDIPRGWHQIVSTPVVLGICFAIMFSIGSFNFFGLSVTHRVSATTRSTIDASRTFGIWIVSLGLGWEHLVWPYSLLQVAGFAMLVYGTFVFNGLISPIIFPPPPTVHLPHEPELEETGDVPAAGGQGRAGYDVVPEREE</sequence>
<name>A0A5M6CDH4_9TREE</name>
<dbReference type="PIRSF" id="PIRSF036436">
    <property type="entry name" value="UCP036436"/>
    <property type="match status" value="1"/>
</dbReference>
<dbReference type="SUPFAM" id="SSF103481">
    <property type="entry name" value="Multidrug resistance efflux transporter EmrE"/>
    <property type="match status" value="1"/>
</dbReference>
<dbReference type="PANTHER" id="PTHR13146">
    <property type="match status" value="1"/>
</dbReference>
<dbReference type="AlphaFoldDB" id="A0A5M6CDH4"/>